<feature type="signal peptide" evidence="1">
    <location>
        <begin position="1"/>
        <end position="20"/>
    </location>
</feature>
<protein>
    <submittedName>
        <fullName evidence="2">Uncharacterized protein</fullName>
    </submittedName>
</protein>
<feature type="chain" id="PRO_5047401994" evidence="1">
    <location>
        <begin position="21"/>
        <end position="219"/>
    </location>
</feature>
<dbReference type="EMBL" id="CAXAMN010001113">
    <property type="protein sequence ID" value="CAK8992438.1"/>
    <property type="molecule type" value="Genomic_DNA"/>
</dbReference>
<reference evidence="2 3" key="1">
    <citation type="submission" date="2024-02" db="EMBL/GenBank/DDBJ databases">
        <authorList>
            <person name="Chen Y."/>
            <person name="Shah S."/>
            <person name="Dougan E. K."/>
            <person name="Thang M."/>
            <person name="Chan C."/>
        </authorList>
    </citation>
    <scope>NUCLEOTIDE SEQUENCE [LARGE SCALE GENOMIC DNA]</scope>
</reference>
<keyword evidence="3" id="KW-1185">Reference proteome</keyword>
<proteinExistence type="predicted"/>
<name>A0ABP0HRJ7_9DINO</name>
<keyword evidence="1" id="KW-0732">Signal</keyword>
<comment type="caution">
    <text evidence="2">The sequence shown here is derived from an EMBL/GenBank/DDBJ whole genome shotgun (WGS) entry which is preliminary data.</text>
</comment>
<sequence>MLSKSCRLASILNLALLASAAQPHSHHVEVTSQGLLRADEKLQPKPRLATCAGRKLDCAGADDPCAQATDCNAHHACTGSGHRNCMKNTELSGPVCATNMDGCVPACKGKVSSSAADCRSLPEGTKCSSSYVVIENVATQCFATLGHNDEEIECENGSPCGDEERENPYTGTDGRHRSWMHRSKNFDDYEHIYIYNSLRGATPNPTFWSIHEVALSNLA</sequence>
<evidence type="ECO:0000256" key="1">
    <source>
        <dbReference type="SAM" id="SignalP"/>
    </source>
</evidence>
<evidence type="ECO:0000313" key="3">
    <source>
        <dbReference type="Proteomes" id="UP001642484"/>
    </source>
</evidence>
<evidence type="ECO:0000313" key="2">
    <source>
        <dbReference type="EMBL" id="CAK8992438.1"/>
    </source>
</evidence>
<dbReference type="Proteomes" id="UP001642484">
    <property type="component" value="Unassembled WGS sequence"/>
</dbReference>
<accession>A0ABP0HRJ7</accession>
<gene>
    <name evidence="2" type="ORF">CCMP2556_LOCUS2863</name>
</gene>
<organism evidence="2 3">
    <name type="scientific">Durusdinium trenchii</name>
    <dbReference type="NCBI Taxonomy" id="1381693"/>
    <lineage>
        <taxon>Eukaryota</taxon>
        <taxon>Sar</taxon>
        <taxon>Alveolata</taxon>
        <taxon>Dinophyceae</taxon>
        <taxon>Suessiales</taxon>
        <taxon>Symbiodiniaceae</taxon>
        <taxon>Durusdinium</taxon>
    </lineage>
</organism>